<protein>
    <recommendedName>
        <fullName evidence="3">Exonuclease domain-containing protein</fullName>
    </recommendedName>
</protein>
<reference evidence="1" key="2">
    <citation type="submission" date="2023-03" db="EMBL/GenBank/DDBJ databases">
        <authorList>
            <person name="Inwood S.N."/>
            <person name="Skelly J.G."/>
            <person name="Guhlin J."/>
            <person name="Harrop T.W.R."/>
            <person name="Goldson S.G."/>
            <person name="Dearden P.K."/>
        </authorList>
    </citation>
    <scope>NUCLEOTIDE SEQUENCE</scope>
    <source>
        <strain evidence="1">Irish</strain>
        <tissue evidence="1">Whole body</tissue>
    </source>
</reference>
<dbReference type="SUPFAM" id="SSF53098">
    <property type="entry name" value="Ribonuclease H-like"/>
    <property type="match status" value="1"/>
</dbReference>
<proteinExistence type="predicted"/>
<accession>A0AA39KR24</accession>
<keyword evidence="2" id="KW-1185">Reference proteome</keyword>
<dbReference type="EMBL" id="JAQQBS010000003">
    <property type="protein sequence ID" value="KAK0170577.1"/>
    <property type="molecule type" value="Genomic_DNA"/>
</dbReference>
<reference evidence="1" key="1">
    <citation type="journal article" date="2023" name="bioRxiv">
        <title>Scaffold-level genome assemblies of two parasitoid biocontrol wasps reveal the parthenogenesis mechanism and an associated novel virus.</title>
        <authorList>
            <person name="Inwood S."/>
            <person name="Skelly J."/>
            <person name="Guhlin J."/>
            <person name="Harrop T."/>
            <person name="Goldson S."/>
            <person name="Dearden P."/>
        </authorList>
    </citation>
    <scope>NUCLEOTIDE SEQUENCE</scope>
    <source>
        <strain evidence="1">Irish</strain>
        <tissue evidence="1">Whole body</tissue>
    </source>
</reference>
<organism evidence="1 2">
    <name type="scientific">Microctonus aethiopoides</name>
    <dbReference type="NCBI Taxonomy" id="144406"/>
    <lineage>
        <taxon>Eukaryota</taxon>
        <taxon>Metazoa</taxon>
        <taxon>Ecdysozoa</taxon>
        <taxon>Arthropoda</taxon>
        <taxon>Hexapoda</taxon>
        <taxon>Insecta</taxon>
        <taxon>Pterygota</taxon>
        <taxon>Neoptera</taxon>
        <taxon>Endopterygota</taxon>
        <taxon>Hymenoptera</taxon>
        <taxon>Apocrita</taxon>
        <taxon>Ichneumonoidea</taxon>
        <taxon>Braconidae</taxon>
        <taxon>Euphorinae</taxon>
        <taxon>Microctonus</taxon>
    </lineage>
</organism>
<dbReference type="AlphaFoldDB" id="A0AA39KR24"/>
<evidence type="ECO:0000313" key="2">
    <source>
        <dbReference type="Proteomes" id="UP001168990"/>
    </source>
</evidence>
<dbReference type="Gene3D" id="3.30.420.10">
    <property type="entry name" value="Ribonuclease H-like superfamily/Ribonuclease H"/>
    <property type="match status" value="2"/>
</dbReference>
<dbReference type="InterPro" id="IPR012337">
    <property type="entry name" value="RNaseH-like_sf"/>
</dbReference>
<dbReference type="GO" id="GO:0003676">
    <property type="term" value="F:nucleic acid binding"/>
    <property type="evidence" value="ECO:0007669"/>
    <property type="project" value="InterPro"/>
</dbReference>
<sequence>MNILAIKTNETNDPNEFPTKIVHFDLETSGLSANAHILQIGAVCGEQIFHVYIHTRQNISSAASKMTQLFHKCGQLFYKNKEVETLRISDALKSFEQFLWNLSERKKNILKKISGFADSLQLFRKEMPDRKGPGKFKLKTLAKDFLQSSDNQQSSRNAADDVIILQTLTKKLLIESNELHTIISINMCKKLAINDITFENSFELYKKEGEGAIIKLFTEKVDNKSVRITKRKAIITKK</sequence>
<comment type="caution">
    <text evidence="1">The sequence shown here is derived from an EMBL/GenBank/DDBJ whole genome shotgun (WGS) entry which is preliminary data.</text>
</comment>
<evidence type="ECO:0008006" key="3">
    <source>
        <dbReference type="Google" id="ProtNLM"/>
    </source>
</evidence>
<gene>
    <name evidence="1" type="ORF">PV328_008414</name>
</gene>
<dbReference type="InterPro" id="IPR036397">
    <property type="entry name" value="RNaseH_sf"/>
</dbReference>
<evidence type="ECO:0000313" key="1">
    <source>
        <dbReference type="EMBL" id="KAK0170577.1"/>
    </source>
</evidence>
<name>A0AA39KR24_9HYME</name>
<dbReference type="Proteomes" id="UP001168990">
    <property type="component" value="Unassembled WGS sequence"/>
</dbReference>